<feature type="transmembrane region" description="Helical" evidence="2">
    <location>
        <begin position="104"/>
        <end position="123"/>
    </location>
</feature>
<feature type="transmembrane region" description="Helical" evidence="2">
    <location>
        <begin position="21"/>
        <end position="53"/>
    </location>
</feature>
<keyword evidence="2" id="KW-0812">Transmembrane</keyword>
<accession>A0A3N6M6P6</accession>
<comment type="caution">
    <text evidence="4">The sequence shown here is derived from an EMBL/GenBank/DDBJ whole genome shotgun (WGS) entry which is preliminary data.</text>
</comment>
<dbReference type="EMBL" id="REGA01000022">
    <property type="protein sequence ID" value="RQG90981.1"/>
    <property type="molecule type" value="Genomic_DNA"/>
</dbReference>
<feature type="domain" description="DUF8163" evidence="3">
    <location>
        <begin position="12"/>
        <end position="154"/>
    </location>
</feature>
<organism evidence="4 5">
    <name type="scientific">Natrarchaeobius chitinivorans</name>
    <dbReference type="NCBI Taxonomy" id="1679083"/>
    <lineage>
        <taxon>Archaea</taxon>
        <taxon>Methanobacteriati</taxon>
        <taxon>Methanobacteriota</taxon>
        <taxon>Stenosarchaea group</taxon>
        <taxon>Halobacteria</taxon>
        <taxon>Halobacteriales</taxon>
        <taxon>Natrialbaceae</taxon>
        <taxon>Natrarchaeobius</taxon>
    </lineage>
</organism>
<evidence type="ECO:0000313" key="5">
    <source>
        <dbReference type="Proteomes" id="UP000282323"/>
    </source>
</evidence>
<gene>
    <name evidence="4" type="ORF">EA473_19550</name>
</gene>
<evidence type="ECO:0000256" key="1">
    <source>
        <dbReference type="SAM" id="MobiDB-lite"/>
    </source>
</evidence>
<feature type="transmembrane region" description="Helical" evidence="2">
    <location>
        <begin position="59"/>
        <end position="92"/>
    </location>
</feature>
<evidence type="ECO:0000313" key="4">
    <source>
        <dbReference type="EMBL" id="RQG90981.1"/>
    </source>
</evidence>
<reference evidence="4 5" key="1">
    <citation type="submission" date="2018-10" db="EMBL/GenBank/DDBJ databases">
        <title>Natrarchaeobius chitinivorans gen. nov., sp. nov., and Natrarchaeobius haloalkaliphilus sp. nov., alkaliphilic, chitin-utilizing haloarchaea from hypersaline alkaline lakes.</title>
        <authorList>
            <person name="Sorokin D.Y."/>
            <person name="Elcheninov A.G."/>
            <person name="Kostrikina N.A."/>
            <person name="Bale N.J."/>
            <person name="Sinninghe Damste J.S."/>
            <person name="Khijniak T.V."/>
            <person name="Kublanov I.V."/>
            <person name="Toshchakov S.V."/>
        </authorList>
    </citation>
    <scope>NUCLEOTIDE SEQUENCE [LARGE SCALE GENOMIC DNA]</scope>
    <source>
        <strain evidence="4 5">AArcht4T</strain>
    </source>
</reference>
<keyword evidence="2" id="KW-1133">Transmembrane helix</keyword>
<name>A0A3N6M6P6_NATCH</name>
<feature type="transmembrane region" description="Helical" evidence="2">
    <location>
        <begin position="129"/>
        <end position="148"/>
    </location>
</feature>
<dbReference type="RefSeq" id="WP_124197257.1">
    <property type="nucleotide sequence ID" value="NZ_REGA01000022.1"/>
</dbReference>
<protein>
    <recommendedName>
        <fullName evidence="3">DUF8163 domain-containing protein</fullName>
    </recommendedName>
</protein>
<evidence type="ECO:0000256" key="2">
    <source>
        <dbReference type="SAM" id="Phobius"/>
    </source>
</evidence>
<feature type="region of interest" description="Disordered" evidence="1">
    <location>
        <begin position="157"/>
        <end position="200"/>
    </location>
</feature>
<dbReference type="Pfam" id="PF26496">
    <property type="entry name" value="DUF8163"/>
    <property type="match status" value="1"/>
</dbReference>
<dbReference type="InterPro" id="IPR058477">
    <property type="entry name" value="DUF8163"/>
</dbReference>
<evidence type="ECO:0000259" key="3">
    <source>
        <dbReference type="Pfam" id="PF26496"/>
    </source>
</evidence>
<dbReference type="Proteomes" id="UP000282323">
    <property type="component" value="Unassembled WGS sequence"/>
</dbReference>
<dbReference type="AlphaFoldDB" id="A0A3N6M6P6"/>
<feature type="compositionally biased region" description="Basic and acidic residues" evidence="1">
    <location>
        <begin position="174"/>
        <end position="193"/>
    </location>
</feature>
<keyword evidence="5" id="KW-1185">Reference proteome</keyword>
<keyword evidence="2" id="KW-0472">Membrane</keyword>
<proteinExistence type="predicted"/>
<sequence length="200" mass="20588">MNADTESGGAITSTDRTALEALALLVTLATLWLTVGSIGVAIGLATAVVWYAFGPPYGLAVGFVGLAGAFPTVGFGFEPVRVPIVAFAITLLAAGVRTATPLRFGLAAVTTVSGLAAIGWLALASTGGSILLAGLVTGAVAATLSYLVHRYERLSVNPPSADRSSETVYDESVPVDRRTSRDRPAIGHSRPYETPDGDER</sequence>